<accession>A0ABT3YGA0</accession>
<proteinExistence type="predicted"/>
<dbReference type="EMBL" id="JAOVZQ010000001">
    <property type="protein sequence ID" value="MCY0094814.1"/>
    <property type="molecule type" value="Genomic_DNA"/>
</dbReference>
<evidence type="ECO:0000313" key="2">
    <source>
        <dbReference type="Proteomes" id="UP001081283"/>
    </source>
</evidence>
<comment type="caution">
    <text evidence="1">The sequence shown here is derived from an EMBL/GenBank/DDBJ whole genome shotgun (WGS) entry which is preliminary data.</text>
</comment>
<protein>
    <submittedName>
        <fullName evidence="1">DUF1489 family protein</fullName>
    </submittedName>
</protein>
<sequence length="143" mass="16005">MALHMLKLCVGVESVEDQRDSVQRRLAMMAAAGHKPEQVHTTRMVPKRAAELIDGGSLYWVIKGNIQARQRFVDVRPFVDVDGISRCHLVLEPVLHETTWAPRRPFQGWRYLDPDDAPPDLGSAGADDMPAELRRELAGLGLL</sequence>
<reference evidence="1" key="1">
    <citation type="submission" date="2022-10" db="EMBL/GenBank/DDBJ databases">
        <title>Hoeflea sp. J2-29, isolated from marine algae.</title>
        <authorList>
            <person name="Kristyanto S."/>
            <person name="Kim J.M."/>
            <person name="Jeon C.O."/>
        </authorList>
    </citation>
    <scope>NUCLEOTIDE SEQUENCE</scope>
    <source>
        <strain evidence="1">J2-29</strain>
    </source>
</reference>
<gene>
    <name evidence="1" type="ORF">OEG82_12375</name>
</gene>
<dbReference type="Proteomes" id="UP001081283">
    <property type="component" value="Unassembled WGS sequence"/>
</dbReference>
<dbReference type="InterPro" id="IPR008320">
    <property type="entry name" value="UCP032025"/>
</dbReference>
<evidence type="ECO:0000313" key="1">
    <source>
        <dbReference type="EMBL" id="MCY0094814.1"/>
    </source>
</evidence>
<dbReference type="Pfam" id="PF07370">
    <property type="entry name" value="DUF1489"/>
    <property type="match status" value="1"/>
</dbReference>
<dbReference type="PIRSF" id="PIRSF032025">
    <property type="entry name" value="UCP032025"/>
    <property type="match status" value="1"/>
</dbReference>
<organism evidence="1 2">
    <name type="scientific">Hoeflea ulvae</name>
    <dbReference type="NCBI Taxonomy" id="2983764"/>
    <lineage>
        <taxon>Bacteria</taxon>
        <taxon>Pseudomonadati</taxon>
        <taxon>Pseudomonadota</taxon>
        <taxon>Alphaproteobacteria</taxon>
        <taxon>Hyphomicrobiales</taxon>
        <taxon>Rhizobiaceae</taxon>
        <taxon>Hoeflea</taxon>
    </lineage>
</organism>
<name>A0ABT3YGA0_9HYPH</name>
<dbReference type="RefSeq" id="WP_267612734.1">
    <property type="nucleotide sequence ID" value="NZ_JAOVZQ010000001.1"/>
</dbReference>
<keyword evidence="2" id="KW-1185">Reference proteome</keyword>